<proteinExistence type="predicted"/>
<dbReference type="CDD" id="cd09272">
    <property type="entry name" value="RNase_HI_RT_Ty1"/>
    <property type="match status" value="1"/>
</dbReference>
<dbReference type="InterPro" id="IPR001584">
    <property type="entry name" value="Integrase_cat-core"/>
</dbReference>
<feature type="region of interest" description="Disordered" evidence="4">
    <location>
        <begin position="365"/>
        <end position="399"/>
    </location>
</feature>
<feature type="domain" description="Integrase catalytic" evidence="5">
    <location>
        <begin position="1"/>
        <end position="154"/>
    </location>
</feature>
<feature type="compositionally biased region" description="Low complexity" evidence="4">
    <location>
        <begin position="1252"/>
        <end position="1304"/>
    </location>
</feature>
<evidence type="ECO:0000256" key="1">
    <source>
        <dbReference type="ARBA" id="ARBA00022723"/>
    </source>
</evidence>
<feature type="region of interest" description="Disordered" evidence="4">
    <location>
        <begin position="1239"/>
        <end position="1322"/>
    </location>
</feature>
<feature type="coiled-coil region" evidence="3">
    <location>
        <begin position="1148"/>
        <end position="1175"/>
    </location>
</feature>
<gene>
    <name evidence="6" type="ORF">Tco_0891402</name>
</gene>
<keyword evidence="7" id="KW-1185">Reference proteome</keyword>
<keyword evidence="1" id="KW-0479">Metal-binding</keyword>
<comment type="caution">
    <text evidence="6">The sequence shown here is derived from an EMBL/GenBank/DDBJ whole genome shotgun (WGS) entry which is preliminary data.</text>
</comment>
<dbReference type="Pfam" id="PF07727">
    <property type="entry name" value="RVT_2"/>
    <property type="match status" value="1"/>
</dbReference>
<dbReference type="Gene3D" id="3.30.420.10">
    <property type="entry name" value="Ribonuclease H-like superfamily/Ribonuclease H"/>
    <property type="match status" value="1"/>
</dbReference>
<protein>
    <submittedName>
        <fullName evidence="6">Ribonuclease H-like domain-containing protein</fullName>
    </submittedName>
</protein>
<evidence type="ECO:0000256" key="3">
    <source>
        <dbReference type="SAM" id="Coils"/>
    </source>
</evidence>
<dbReference type="Pfam" id="PF25597">
    <property type="entry name" value="SH3_retrovirus"/>
    <property type="match status" value="1"/>
</dbReference>
<reference evidence="6" key="1">
    <citation type="journal article" date="2022" name="Int. J. Mol. Sci.">
        <title>Draft Genome of Tanacetum Coccineum: Genomic Comparison of Closely Related Tanacetum-Family Plants.</title>
        <authorList>
            <person name="Yamashiro T."/>
            <person name="Shiraishi A."/>
            <person name="Nakayama K."/>
            <person name="Satake H."/>
        </authorList>
    </citation>
    <scope>NUCLEOTIDE SEQUENCE</scope>
</reference>
<keyword evidence="3" id="KW-0175">Coiled coil</keyword>
<evidence type="ECO:0000313" key="6">
    <source>
        <dbReference type="EMBL" id="GJT21465.1"/>
    </source>
</evidence>
<dbReference type="Pfam" id="PF00665">
    <property type="entry name" value="rve"/>
    <property type="match status" value="1"/>
</dbReference>
<dbReference type="SUPFAM" id="SSF56672">
    <property type="entry name" value="DNA/RNA polymerases"/>
    <property type="match status" value="1"/>
</dbReference>
<dbReference type="InterPro" id="IPR043502">
    <property type="entry name" value="DNA/RNA_pol_sf"/>
</dbReference>
<evidence type="ECO:0000259" key="5">
    <source>
        <dbReference type="PROSITE" id="PS50994"/>
    </source>
</evidence>
<feature type="compositionally biased region" description="Polar residues" evidence="4">
    <location>
        <begin position="377"/>
        <end position="399"/>
    </location>
</feature>
<dbReference type="PANTHER" id="PTHR42648">
    <property type="entry name" value="TRANSPOSASE, PUTATIVE-RELATED"/>
    <property type="match status" value="1"/>
</dbReference>
<keyword evidence="2" id="KW-0378">Hydrolase</keyword>
<dbReference type="Proteomes" id="UP001151760">
    <property type="component" value="Unassembled WGS sequence"/>
</dbReference>
<dbReference type="SUPFAM" id="SSF53098">
    <property type="entry name" value="Ribonuclease H-like"/>
    <property type="match status" value="1"/>
</dbReference>
<dbReference type="PROSITE" id="PS50994">
    <property type="entry name" value="INTEGRASE"/>
    <property type="match status" value="1"/>
</dbReference>
<dbReference type="InterPro" id="IPR013103">
    <property type="entry name" value="RVT_2"/>
</dbReference>
<dbReference type="EMBL" id="BQNB010013891">
    <property type="protein sequence ID" value="GJT21465.1"/>
    <property type="molecule type" value="Genomic_DNA"/>
</dbReference>
<evidence type="ECO:0000256" key="4">
    <source>
        <dbReference type="SAM" id="MobiDB-lite"/>
    </source>
</evidence>
<dbReference type="InterPro" id="IPR012337">
    <property type="entry name" value="RNaseH-like_sf"/>
</dbReference>
<evidence type="ECO:0000313" key="7">
    <source>
        <dbReference type="Proteomes" id="UP001151760"/>
    </source>
</evidence>
<dbReference type="InterPro" id="IPR036397">
    <property type="entry name" value="RNaseH_sf"/>
</dbReference>
<reference evidence="6" key="2">
    <citation type="submission" date="2022-01" db="EMBL/GenBank/DDBJ databases">
        <authorList>
            <person name="Yamashiro T."/>
            <person name="Shiraishi A."/>
            <person name="Satake H."/>
            <person name="Nakayama K."/>
        </authorList>
    </citation>
    <scope>NUCLEOTIDE SEQUENCE</scope>
</reference>
<feature type="compositionally biased region" description="Acidic residues" evidence="4">
    <location>
        <begin position="1207"/>
        <end position="1216"/>
    </location>
</feature>
<dbReference type="InterPro" id="IPR039537">
    <property type="entry name" value="Retrotran_Ty1/copia-like"/>
</dbReference>
<feature type="region of interest" description="Disordered" evidence="4">
    <location>
        <begin position="1198"/>
        <end position="1217"/>
    </location>
</feature>
<dbReference type="InterPro" id="IPR057670">
    <property type="entry name" value="SH3_retrovirus"/>
</dbReference>
<organism evidence="6 7">
    <name type="scientific">Tanacetum coccineum</name>
    <dbReference type="NCBI Taxonomy" id="301880"/>
    <lineage>
        <taxon>Eukaryota</taxon>
        <taxon>Viridiplantae</taxon>
        <taxon>Streptophyta</taxon>
        <taxon>Embryophyta</taxon>
        <taxon>Tracheophyta</taxon>
        <taxon>Spermatophyta</taxon>
        <taxon>Magnoliopsida</taxon>
        <taxon>eudicotyledons</taxon>
        <taxon>Gunneridae</taxon>
        <taxon>Pentapetalae</taxon>
        <taxon>asterids</taxon>
        <taxon>campanulids</taxon>
        <taxon>Asterales</taxon>
        <taxon>Asteraceae</taxon>
        <taxon>Asteroideae</taxon>
        <taxon>Anthemideae</taxon>
        <taxon>Anthemidinae</taxon>
        <taxon>Tanacetum</taxon>
    </lineage>
</organism>
<sequence length="1381" mass="153908">MDLFGPTSIRSIDYKYYSLEVTDDFSRFTWVFFLGTKDETYGILKDFITFIENQLTKKVKAIRCDNGTEFKNSKLIELCGSKGIRRDYSNARTPQQNRVAERKNRTLIEAARTMLADSMVLVTKPHNKTPYELVSGKVPNISHLKPFGCLLTILNTNDHLGKFEGKADEGFIVGYAAHSKAYRVYNLSSKKIEETLNLRYLEDKPNVQGLGHEWYFDLDYLTDSLGYTRFKTNQPAGTQDTNIHAGTQDDSDSECDEQVIVVPSFPSNSFSGPKVHEASEMVESNSDYAEELARLQRQEHEAKDTAEKYGFGFSKDTEEHLRQADMVPAGSIDPAASISAGSIDPAASISAGSAEPFPTVIEPVHADETSLPPGHSLGSSEHSTRFPSPSDLANSISSSSEMEDIYHHPSTGIFSSSSYDADFGGTVTNLAPIVAVDPVPTKRVNTIHPQSQILGDLTSPVQTRGTLKKSKFGESTFVSYVHDQQRNNHTDYLHCLFACFLSQLEPSSVAQALNDSDWVEAMQEEMQQFINQKVWKLVPLPDGKIAIGTKWILKNKRDARGIVVRNKARLVAQGHRQEEGIDYDEVFAPVARIEAIRLFLAFASYMGFMVYQMDVKSAFLYGEIDEEVYVTQPKGFEDPHFPKHVYKVVKALYGLHQAPRAWYARLSTFLLKHNYRRGTIDKTLFIKKNSRDIILVQVYVDDIIFGSTKKAWCDEFEVLMKGEFEMSAMGELTFFLGLQVKQKPDGIFISQDKYVQDMLKKFDMESVRTATTPYEASKPKSKDEPDDAVNVHLYRSMIGSLMYLTASRPDIMFAVSACSRHQVTPLTSNLNAVKKIFKYLKGQPKLGLWYPRDSPFVLEAYSDSDYAGSHGDRKSTTGGCQFLGRRLISWQCKKQTIVATSSTEAEYVAAANCCGQCGLLLMIKSSFWVTIFKAISGSIDGLKLYHQIEEHCNESTSIGDDGDMKTSQFADIYLGMDNLGYPTEGKLTFHKNKFSPQWRFLVHTIQHCLSTKSGSWDQLGSHGYSSFLFVDEKMMVHGKLAPDVPQKHSCCLFKRTRPEPISRTNSNTHGLNNIIPFPSVFEQGQTSDPNHCLLFPGANEFCPHPFHLHKCGRGNMGGSFHSTTLRYSTHVPPVGPNLRGTVDRLPTLTALYSRVSELMQKVSTLESELKAYKLLFKDVVGQLVKKVKALELKLKTRSRKVVMSESDKEEEEEQDVDPLIKLANAATALDAHVDVSHVADIPPSPPLPTDMSAGVSSGVSTGAPAGPSTISPSSTTVPPSSSVPAAETIPAGSGTTPVSPSSPVRDARKGKGVAVEDPTPTHDKTFKQLEEERLDVSRLCDDCKLKKETARARMVELVNTRRKELAEQRAQERRERPMTPS</sequence>
<accession>A0ABQ5C2T7</accession>
<evidence type="ECO:0000256" key="2">
    <source>
        <dbReference type="ARBA" id="ARBA00022801"/>
    </source>
</evidence>
<feature type="coiled-coil region" evidence="3">
    <location>
        <begin position="278"/>
        <end position="308"/>
    </location>
</feature>
<dbReference type="PANTHER" id="PTHR42648:SF32">
    <property type="entry name" value="RIBONUCLEASE H-LIKE DOMAIN, GAG-PRE-INTEGRASE DOMAIN PROTEIN-RELATED"/>
    <property type="match status" value="1"/>
</dbReference>
<name>A0ABQ5C2T7_9ASTR</name>